<dbReference type="Proteomes" id="UP000474640">
    <property type="component" value="Unassembled WGS sequence"/>
</dbReference>
<protein>
    <submittedName>
        <fullName evidence="2">Uncharacterized protein</fullName>
    </submittedName>
</protein>
<sequence>MHLDATSEKESTGVNWVRVKKEGYCEVIPGRGHDVALREQIIQLLWSRSWSWDYKNSKKDTHLKGIPEGSAGMQKADGKGRRKRYKETQRKPTKEDKKLRNGLNKVKKLGG</sequence>
<feature type="region of interest" description="Disordered" evidence="1">
    <location>
        <begin position="61"/>
        <end position="111"/>
    </location>
</feature>
<feature type="compositionally biased region" description="Basic and acidic residues" evidence="1">
    <location>
        <begin position="86"/>
        <end position="99"/>
    </location>
</feature>
<dbReference type="AlphaFoldDB" id="A0A7C8V8K9"/>
<evidence type="ECO:0000313" key="3">
    <source>
        <dbReference type="Proteomes" id="UP000474640"/>
    </source>
</evidence>
<evidence type="ECO:0000256" key="1">
    <source>
        <dbReference type="SAM" id="MobiDB-lite"/>
    </source>
</evidence>
<name>A0A7C8V8K9_ORBOL</name>
<evidence type="ECO:0000313" key="2">
    <source>
        <dbReference type="EMBL" id="KAF3281899.1"/>
    </source>
</evidence>
<reference evidence="2 3" key="1">
    <citation type="submission" date="2020-01" db="EMBL/GenBank/DDBJ databases">
        <authorList>
            <person name="Palmer J.M."/>
        </authorList>
    </citation>
    <scope>NUCLEOTIDE SEQUENCE [LARGE SCALE GENOMIC DNA]</scope>
    <source>
        <strain evidence="2 3">TWF970</strain>
    </source>
</reference>
<proteinExistence type="predicted"/>
<organism evidence="2 3">
    <name type="scientific">Orbilia oligospora</name>
    <name type="common">Nematode-trapping fungus</name>
    <name type="synonym">Arthrobotrys oligospora</name>
    <dbReference type="NCBI Taxonomy" id="2813651"/>
    <lineage>
        <taxon>Eukaryota</taxon>
        <taxon>Fungi</taxon>
        <taxon>Dikarya</taxon>
        <taxon>Ascomycota</taxon>
        <taxon>Pezizomycotina</taxon>
        <taxon>Orbiliomycetes</taxon>
        <taxon>Orbiliales</taxon>
        <taxon>Orbiliaceae</taxon>
        <taxon>Orbilia</taxon>
    </lineage>
</organism>
<comment type="caution">
    <text evidence="2">The sequence shown here is derived from an EMBL/GenBank/DDBJ whole genome shotgun (WGS) entry which is preliminary data.</text>
</comment>
<dbReference type="EMBL" id="JAABOJ010000014">
    <property type="protein sequence ID" value="KAF3281899.1"/>
    <property type="molecule type" value="Genomic_DNA"/>
</dbReference>
<accession>A0A7C8V8K9</accession>
<gene>
    <name evidence="2" type="ORF">TWF970_001852</name>
</gene>